<comment type="caution">
    <text evidence="1">The sequence shown here is derived from an EMBL/GenBank/DDBJ whole genome shotgun (WGS) entry which is preliminary data.</text>
</comment>
<dbReference type="OrthoDB" id="893626at2"/>
<reference evidence="1 2" key="1">
    <citation type="submission" date="2018-03" db="EMBL/GenBank/DDBJ databases">
        <title>Adhaeribacter sp. HMF7605 Genome sequencing and assembly.</title>
        <authorList>
            <person name="Kang H."/>
            <person name="Kang J."/>
            <person name="Cha I."/>
            <person name="Kim H."/>
            <person name="Joh K."/>
        </authorList>
    </citation>
    <scope>NUCLEOTIDE SEQUENCE [LARGE SCALE GENOMIC DNA]</scope>
    <source>
        <strain evidence="1 2">HMF7605</strain>
    </source>
</reference>
<dbReference type="SUPFAM" id="SSF158682">
    <property type="entry name" value="TerB-like"/>
    <property type="match status" value="1"/>
</dbReference>
<proteinExistence type="predicted"/>
<dbReference type="InterPro" id="IPR029024">
    <property type="entry name" value="TerB-like"/>
</dbReference>
<dbReference type="AlphaFoldDB" id="A0A2T2YEU4"/>
<evidence type="ECO:0000313" key="1">
    <source>
        <dbReference type="EMBL" id="PSR54022.1"/>
    </source>
</evidence>
<sequence length="151" mass="16972">MGLFDIVLNPTQPPIIYTPKSEPEAWLAIMFSCMAVDEDISEAETNKLSQIMVAKTLFQNIDKVALYEKVMNLQLQLGSKELIDRSVEKVAEENKPTLFALIVELLLADGILADKEKEITDYLASALDLEEHLATKIIQVILIKNKDNIQL</sequence>
<evidence type="ECO:0008006" key="3">
    <source>
        <dbReference type="Google" id="ProtNLM"/>
    </source>
</evidence>
<accession>A0A2T2YEU4</accession>
<protein>
    <recommendedName>
        <fullName evidence="3">Co-chaperone DjlA N-terminal domain-containing protein</fullName>
    </recommendedName>
</protein>
<keyword evidence="2" id="KW-1185">Reference proteome</keyword>
<dbReference type="RefSeq" id="WP_106929265.1">
    <property type="nucleotide sequence ID" value="NZ_PYFT01000001.1"/>
</dbReference>
<dbReference type="Gene3D" id="1.10.3680.10">
    <property type="entry name" value="TerB-like"/>
    <property type="match status" value="1"/>
</dbReference>
<name>A0A2T2YEU4_9BACT</name>
<evidence type="ECO:0000313" key="2">
    <source>
        <dbReference type="Proteomes" id="UP000240357"/>
    </source>
</evidence>
<dbReference type="EMBL" id="PYFT01000001">
    <property type="protein sequence ID" value="PSR54022.1"/>
    <property type="molecule type" value="Genomic_DNA"/>
</dbReference>
<organism evidence="1 2">
    <name type="scientific">Adhaeribacter arboris</name>
    <dbReference type="NCBI Taxonomy" id="2072846"/>
    <lineage>
        <taxon>Bacteria</taxon>
        <taxon>Pseudomonadati</taxon>
        <taxon>Bacteroidota</taxon>
        <taxon>Cytophagia</taxon>
        <taxon>Cytophagales</taxon>
        <taxon>Hymenobacteraceae</taxon>
        <taxon>Adhaeribacter</taxon>
    </lineage>
</organism>
<dbReference type="Proteomes" id="UP000240357">
    <property type="component" value="Unassembled WGS sequence"/>
</dbReference>
<gene>
    <name evidence="1" type="ORF">AHMF7605_11065</name>
</gene>